<accession>A0A915D5F7</accession>
<name>A0A915D5F7_9BILA</name>
<reference evidence="2" key="1">
    <citation type="submission" date="2022-11" db="UniProtKB">
        <authorList>
            <consortium name="WormBaseParasite"/>
        </authorList>
    </citation>
    <scope>IDENTIFICATION</scope>
</reference>
<dbReference type="WBParaSite" id="jg16240">
    <property type="protein sequence ID" value="jg16240"/>
    <property type="gene ID" value="jg16240"/>
</dbReference>
<evidence type="ECO:0000313" key="2">
    <source>
        <dbReference type="WBParaSite" id="jg16240"/>
    </source>
</evidence>
<protein>
    <submittedName>
        <fullName evidence="2">Uncharacterized protein</fullName>
    </submittedName>
</protein>
<evidence type="ECO:0000313" key="1">
    <source>
        <dbReference type="Proteomes" id="UP000887574"/>
    </source>
</evidence>
<dbReference type="Proteomes" id="UP000887574">
    <property type="component" value="Unplaced"/>
</dbReference>
<sequence length="75" mass="8767">MEKANAGDRRSFLHRLGQELMQHKRQTPSKCVFPTTDYRKIESAGQQIHTNKQERHRRLYIGVLLAHILSEVSKP</sequence>
<proteinExistence type="predicted"/>
<dbReference type="AlphaFoldDB" id="A0A915D5F7"/>
<keyword evidence="1" id="KW-1185">Reference proteome</keyword>
<organism evidence="1 2">
    <name type="scientific">Ditylenchus dipsaci</name>
    <dbReference type="NCBI Taxonomy" id="166011"/>
    <lineage>
        <taxon>Eukaryota</taxon>
        <taxon>Metazoa</taxon>
        <taxon>Ecdysozoa</taxon>
        <taxon>Nematoda</taxon>
        <taxon>Chromadorea</taxon>
        <taxon>Rhabditida</taxon>
        <taxon>Tylenchina</taxon>
        <taxon>Tylenchomorpha</taxon>
        <taxon>Sphaerularioidea</taxon>
        <taxon>Anguinidae</taxon>
        <taxon>Anguininae</taxon>
        <taxon>Ditylenchus</taxon>
    </lineage>
</organism>